<evidence type="ECO:0000313" key="1">
    <source>
        <dbReference type="EnsemblPlants" id="cds.evm.model.04.883"/>
    </source>
</evidence>
<organism evidence="1 2">
    <name type="scientific">Cannabis sativa</name>
    <name type="common">Hemp</name>
    <name type="synonym">Marijuana</name>
    <dbReference type="NCBI Taxonomy" id="3483"/>
    <lineage>
        <taxon>Eukaryota</taxon>
        <taxon>Viridiplantae</taxon>
        <taxon>Streptophyta</taxon>
        <taxon>Embryophyta</taxon>
        <taxon>Tracheophyta</taxon>
        <taxon>Spermatophyta</taxon>
        <taxon>Magnoliopsida</taxon>
        <taxon>eudicotyledons</taxon>
        <taxon>Gunneridae</taxon>
        <taxon>Pentapetalae</taxon>
        <taxon>rosids</taxon>
        <taxon>fabids</taxon>
        <taxon>Rosales</taxon>
        <taxon>Cannabaceae</taxon>
        <taxon>Cannabis</taxon>
    </lineage>
</organism>
<dbReference type="PANTHER" id="PTHR33116:SF86">
    <property type="entry name" value="REVERSE TRANSCRIPTASE DOMAIN-CONTAINING PROTEIN"/>
    <property type="match status" value="1"/>
</dbReference>
<dbReference type="PANTHER" id="PTHR33116">
    <property type="entry name" value="REVERSE TRANSCRIPTASE ZINC-BINDING DOMAIN-CONTAINING PROTEIN-RELATED-RELATED"/>
    <property type="match status" value="1"/>
</dbReference>
<dbReference type="Gramene" id="evm.model.04.883">
    <property type="protein sequence ID" value="cds.evm.model.04.883"/>
    <property type="gene ID" value="evm.TU.04.883"/>
</dbReference>
<protein>
    <submittedName>
        <fullName evidence="1">Uncharacterized protein</fullName>
    </submittedName>
</protein>
<proteinExistence type="predicted"/>
<dbReference type="EMBL" id="UZAU01000369">
    <property type="status" value="NOT_ANNOTATED_CDS"/>
    <property type="molecule type" value="Genomic_DNA"/>
</dbReference>
<dbReference type="EnsemblPlants" id="evm.model.04.883">
    <property type="protein sequence ID" value="cds.evm.model.04.883"/>
    <property type="gene ID" value="evm.TU.04.883"/>
</dbReference>
<sequence length="191" mass="22317">MAARFWWGSSEKDSKIHWCKWDVLCKHKEQGGLGFRDLGLFNQALLAKQVWRCIRFPNSLCSRVLKASYYPNGGVVEAKSGNHAPFIWRSLVWGKKVIQKGYRWRIVNGNSVRVIEDPWLPRPVTFKIYDKPPLPNQLYVIDLKKGNGEWDEEFIRAVFNPTDAELILGMATTEWDIEDKILWHYSKDGEY</sequence>
<reference evidence="1" key="1">
    <citation type="submission" date="2018-11" db="EMBL/GenBank/DDBJ databases">
        <authorList>
            <person name="Grassa J C."/>
        </authorList>
    </citation>
    <scope>NUCLEOTIDE SEQUENCE [LARGE SCALE GENOMIC DNA]</scope>
</reference>
<name>A0A803PJ38_CANSA</name>
<keyword evidence="2" id="KW-1185">Reference proteome</keyword>
<dbReference type="Proteomes" id="UP000596661">
    <property type="component" value="Chromosome 4"/>
</dbReference>
<dbReference type="AlphaFoldDB" id="A0A803PJ38"/>
<reference evidence="1" key="2">
    <citation type="submission" date="2021-03" db="UniProtKB">
        <authorList>
            <consortium name="EnsemblPlants"/>
        </authorList>
    </citation>
    <scope>IDENTIFICATION</scope>
</reference>
<accession>A0A803PJ38</accession>
<evidence type="ECO:0000313" key="2">
    <source>
        <dbReference type="Proteomes" id="UP000596661"/>
    </source>
</evidence>